<name>A0ABN1YCG7_9ACTN</name>
<accession>A0ABN1YCG7</accession>
<dbReference type="Pfam" id="PF01979">
    <property type="entry name" value="Amidohydro_1"/>
    <property type="match status" value="1"/>
</dbReference>
<comment type="caution">
    <text evidence="2">The sequence shown here is derived from an EMBL/GenBank/DDBJ whole genome shotgun (WGS) entry which is preliminary data.</text>
</comment>
<reference evidence="2 3" key="1">
    <citation type="journal article" date="2019" name="Int. J. Syst. Evol. Microbiol.">
        <title>The Global Catalogue of Microorganisms (GCM) 10K type strain sequencing project: providing services to taxonomists for standard genome sequencing and annotation.</title>
        <authorList>
            <consortium name="The Broad Institute Genomics Platform"/>
            <consortium name="The Broad Institute Genome Sequencing Center for Infectious Disease"/>
            <person name="Wu L."/>
            <person name="Ma J."/>
        </authorList>
    </citation>
    <scope>NUCLEOTIDE SEQUENCE [LARGE SCALE GENOMIC DNA]</scope>
    <source>
        <strain evidence="2 3">JCM 12393</strain>
    </source>
</reference>
<proteinExistence type="predicted"/>
<dbReference type="RefSeq" id="WP_344339602.1">
    <property type="nucleotide sequence ID" value="NZ_BAAAKJ010000266.1"/>
</dbReference>
<protein>
    <submittedName>
        <fullName evidence="2">Amidohydrolase family protein</fullName>
    </submittedName>
</protein>
<dbReference type="InterPro" id="IPR032466">
    <property type="entry name" value="Metal_Hydrolase"/>
</dbReference>
<dbReference type="InterPro" id="IPR011059">
    <property type="entry name" value="Metal-dep_hydrolase_composite"/>
</dbReference>
<dbReference type="Proteomes" id="UP001499863">
    <property type="component" value="Unassembled WGS sequence"/>
</dbReference>
<keyword evidence="3" id="KW-1185">Reference proteome</keyword>
<dbReference type="InterPro" id="IPR051781">
    <property type="entry name" value="Metallo-dep_Hydrolase"/>
</dbReference>
<dbReference type="PANTHER" id="PTHR43135:SF4">
    <property type="entry name" value="AMIDOHYDROLASE-RELATED DOMAIN-CONTAINING PROTEIN"/>
    <property type="match status" value="1"/>
</dbReference>
<feature type="domain" description="Amidohydrolase-related" evidence="1">
    <location>
        <begin position="52"/>
        <end position="365"/>
    </location>
</feature>
<dbReference type="SUPFAM" id="SSF51556">
    <property type="entry name" value="Metallo-dependent hydrolases"/>
    <property type="match status" value="1"/>
</dbReference>
<evidence type="ECO:0000313" key="3">
    <source>
        <dbReference type="Proteomes" id="UP001499863"/>
    </source>
</evidence>
<dbReference type="PANTHER" id="PTHR43135">
    <property type="entry name" value="ALPHA-D-RIBOSE 1-METHYLPHOSPHONATE 5-TRIPHOSPHATE DIPHOSPHATASE"/>
    <property type="match status" value="1"/>
</dbReference>
<dbReference type="EMBL" id="BAAAKJ010000266">
    <property type="protein sequence ID" value="GAA1404004.1"/>
    <property type="molecule type" value="Genomic_DNA"/>
</dbReference>
<organism evidence="2 3">
    <name type="scientific">Kitasatospora putterlickiae</name>
    <dbReference type="NCBI Taxonomy" id="221725"/>
    <lineage>
        <taxon>Bacteria</taxon>
        <taxon>Bacillati</taxon>
        <taxon>Actinomycetota</taxon>
        <taxon>Actinomycetes</taxon>
        <taxon>Kitasatosporales</taxon>
        <taxon>Streptomycetaceae</taxon>
        <taxon>Kitasatospora</taxon>
    </lineage>
</organism>
<gene>
    <name evidence="2" type="ORF">GCM10009639_49510</name>
</gene>
<dbReference type="Gene3D" id="3.20.20.140">
    <property type="entry name" value="Metal-dependent hydrolases"/>
    <property type="match status" value="1"/>
</dbReference>
<evidence type="ECO:0000313" key="2">
    <source>
        <dbReference type="EMBL" id="GAA1404004.1"/>
    </source>
</evidence>
<dbReference type="InterPro" id="IPR006680">
    <property type="entry name" value="Amidohydro-rel"/>
</dbReference>
<dbReference type="Gene3D" id="2.30.40.10">
    <property type="entry name" value="Urease, subunit C, domain 1"/>
    <property type="match status" value="1"/>
</dbReference>
<evidence type="ECO:0000259" key="1">
    <source>
        <dbReference type="Pfam" id="PF01979"/>
    </source>
</evidence>
<sequence>MSDGAVLHVRGRVLVGPEDVRDELWVVDGRVTFSRPAAVGAGSADVRTVRGWVLPGLVDAHCHVGLDAHGAVDAATSEKQALTDRDAGTLLIRDAGSAADTRWIDDREDLPRIIRAGRHIARTRRYIRNYAHEIEPGDLAAYVRAEARRGDGWVKLVGDWIDRERGDLAACWPGDALAEAIAAAHEEGARVTAHCFAAESLPDLLAAGIDCVEHATGLTEELIPVFAERGVAIVPTLVNIATFPRLAVGGEVRFPAWAAHMRRLHERRYDTVGAAHDAGVPVYVGTDAGGSLAHGLVAEEVAELVKAGLTPAEALSAATWGARAWLGRPGLEEGAPADFVVYAHDPRADVRVLADPRLVVLRGRPVA</sequence>